<evidence type="ECO:0000313" key="3">
    <source>
        <dbReference type="EMBL" id="GAV29432.1"/>
    </source>
</evidence>
<dbReference type="SUPFAM" id="SSF54675">
    <property type="entry name" value="Nicotinate/Quinolinate PRTase N-terminal domain-like"/>
    <property type="match status" value="1"/>
</dbReference>
<feature type="region of interest" description="Disordered" evidence="1">
    <location>
        <begin position="376"/>
        <end position="401"/>
    </location>
</feature>
<feature type="region of interest" description="Disordered" evidence="1">
    <location>
        <begin position="133"/>
        <end position="174"/>
    </location>
</feature>
<evidence type="ECO:0000256" key="1">
    <source>
        <dbReference type="SAM" id="MobiDB-lite"/>
    </source>
</evidence>
<evidence type="ECO:0000313" key="4">
    <source>
        <dbReference type="Proteomes" id="UP000186136"/>
    </source>
</evidence>
<accession>A0A1Q2YIQ4</accession>
<name>A0A1Q2YIQ4_9ASCO</name>
<dbReference type="GO" id="GO:0005737">
    <property type="term" value="C:cytoplasm"/>
    <property type="evidence" value="ECO:0007669"/>
    <property type="project" value="TreeGrafter"/>
</dbReference>
<dbReference type="GO" id="GO:0004514">
    <property type="term" value="F:nicotinate-nucleotide diphosphorylase (carboxylating) activity"/>
    <property type="evidence" value="ECO:0007669"/>
    <property type="project" value="TreeGrafter"/>
</dbReference>
<comment type="caution">
    <text evidence="3">The sequence shown here is derived from an EMBL/GenBank/DDBJ whole genome shotgun (WGS) entry which is preliminary data.</text>
</comment>
<dbReference type="OrthoDB" id="10067394at2759"/>
<gene>
    <name evidence="3" type="ORF">PMKS-002932</name>
</gene>
<protein>
    <recommendedName>
        <fullName evidence="2">Quinolinate phosphoribosyl transferase N-terminal domain-containing protein</fullName>
    </recommendedName>
</protein>
<organism evidence="3 4">
    <name type="scientific">Pichia membranifaciens</name>
    <dbReference type="NCBI Taxonomy" id="4926"/>
    <lineage>
        <taxon>Eukaryota</taxon>
        <taxon>Fungi</taxon>
        <taxon>Dikarya</taxon>
        <taxon>Ascomycota</taxon>
        <taxon>Saccharomycotina</taxon>
        <taxon>Pichiomycetes</taxon>
        <taxon>Pichiales</taxon>
        <taxon>Pichiaceae</taxon>
        <taxon>Pichia</taxon>
    </lineage>
</organism>
<dbReference type="EMBL" id="BDGI01000120">
    <property type="protein sequence ID" value="GAV29432.1"/>
    <property type="molecule type" value="Genomic_DNA"/>
</dbReference>
<dbReference type="Gene3D" id="3.90.1170.20">
    <property type="entry name" value="Quinolinate phosphoribosyl transferase, N-terminal domain"/>
    <property type="match status" value="1"/>
</dbReference>
<sequence>MPDYSSLLPVSTRWKQQITDFLSEDIPSFDYGGYVVGSSEKSASLYMKASGVICGIPFLEEVYAQCKVEVDWLREEGEFVSPLKENPASGKIVVAKLHGPSKNILQAEHGGDGEEVDWGVEEDQAGQGDWQLVQGADHGVGGGGSDSDTPAGAVGDTDGGCAGDDHGEPDADSGGWWEVQVQVCRRPVFQQKGGDQQDRDGQQVVVVHGVKVLEVSQLDSLSHEEDEGGGGEAVQGHPEVADVEVHGAACVGVTVGGDDGGENHEDKGAERHWGDLTAKPQDLAVRNQDDGQVLENGVDWNGQVLQGLGGGVDHENQQERDWRPLLGLVGVELAIRDHAKELQSGDRHETDNRLDRQEEEVEVKVAARDNVLVGRRHQDRRRTVAENRDRPRVDHSGQLGRLLAQRSRSSHWRGVDGDVLLFLRHCWKAGGQRL</sequence>
<dbReference type="PANTHER" id="PTHR32179:SF3">
    <property type="entry name" value="NICOTINATE-NUCLEOTIDE PYROPHOSPHORYLASE [CARBOXYLATING]"/>
    <property type="match status" value="1"/>
</dbReference>
<dbReference type="InterPro" id="IPR037128">
    <property type="entry name" value="Quinolinate_PRibosylTase_N_sf"/>
</dbReference>
<evidence type="ECO:0000259" key="2">
    <source>
        <dbReference type="Pfam" id="PF02749"/>
    </source>
</evidence>
<dbReference type="GO" id="GO:0034213">
    <property type="term" value="P:quinolinate catabolic process"/>
    <property type="evidence" value="ECO:0007669"/>
    <property type="project" value="TreeGrafter"/>
</dbReference>
<dbReference type="Pfam" id="PF02749">
    <property type="entry name" value="QRPTase_N"/>
    <property type="match status" value="1"/>
</dbReference>
<dbReference type="Proteomes" id="UP000186136">
    <property type="component" value="Unassembled WGS sequence"/>
</dbReference>
<dbReference type="PANTHER" id="PTHR32179">
    <property type="entry name" value="NICOTINATE-NUCLEOTIDE PYROPHOSPHORYLASE [CARBOXYLATING]"/>
    <property type="match status" value="1"/>
</dbReference>
<feature type="region of interest" description="Disordered" evidence="1">
    <location>
        <begin position="340"/>
        <end position="360"/>
    </location>
</feature>
<dbReference type="InterPro" id="IPR022412">
    <property type="entry name" value="Quinolinate_PRibosylTrfase_N"/>
</dbReference>
<proteinExistence type="predicted"/>
<keyword evidence="4" id="KW-1185">Reference proteome</keyword>
<feature type="compositionally biased region" description="Basic and acidic residues" evidence="1">
    <location>
        <begin position="381"/>
        <end position="395"/>
    </location>
</feature>
<dbReference type="GO" id="GO:0009435">
    <property type="term" value="P:NAD+ biosynthetic process"/>
    <property type="evidence" value="ECO:0007669"/>
    <property type="project" value="TreeGrafter"/>
</dbReference>
<dbReference type="AlphaFoldDB" id="A0A1Q2YIQ4"/>
<reference evidence="3 4" key="1">
    <citation type="submission" date="2016-08" db="EMBL/GenBank/DDBJ databases">
        <title>Whole genome shotgun sequence of Pichia membranifaciens KS47-1.</title>
        <authorList>
            <person name="Konishi M."/>
            <person name="Ishida M."/>
            <person name="Arakawa T."/>
            <person name="Kato Y."/>
            <person name="Horiuchi J."/>
        </authorList>
    </citation>
    <scope>NUCLEOTIDE SEQUENCE [LARGE SCALE GENOMIC DNA]</scope>
    <source>
        <strain evidence="3 4">KS47-1</strain>
    </source>
</reference>
<dbReference type="InterPro" id="IPR027277">
    <property type="entry name" value="NadC/ModD"/>
</dbReference>
<feature type="domain" description="Quinolinate phosphoribosyl transferase N-terminal" evidence="2">
    <location>
        <begin position="40"/>
        <end position="108"/>
    </location>
</feature>